<dbReference type="OrthoDB" id="4525788at2759"/>
<evidence type="ECO:0000313" key="10">
    <source>
        <dbReference type="Proteomes" id="UP000316270"/>
    </source>
</evidence>
<dbReference type="InterPro" id="IPR052337">
    <property type="entry name" value="SAT4-like"/>
</dbReference>
<feature type="transmembrane region" description="Helical" evidence="7">
    <location>
        <begin position="88"/>
        <end position="116"/>
    </location>
</feature>
<feature type="transmembrane region" description="Helical" evidence="7">
    <location>
        <begin position="187"/>
        <end position="208"/>
    </location>
</feature>
<evidence type="ECO:0000256" key="1">
    <source>
        <dbReference type="ARBA" id="ARBA00004141"/>
    </source>
</evidence>
<evidence type="ECO:0000256" key="6">
    <source>
        <dbReference type="SAM" id="MobiDB-lite"/>
    </source>
</evidence>
<organism evidence="9 10">
    <name type="scientific">Venturia effusa</name>
    <dbReference type="NCBI Taxonomy" id="50376"/>
    <lineage>
        <taxon>Eukaryota</taxon>
        <taxon>Fungi</taxon>
        <taxon>Dikarya</taxon>
        <taxon>Ascomycota</taxon>
        <taxon>Pezizomycotina</taxon>
        <taxon>Dothideomycetes</taxon>
        <taxon>Pleosporomycetidae</taxon>
        <taxon>Venturiales</taxon>
        <taxon>Venturiaceae</taxon>
        <taxon>Venturia</taxon>
    </lineage>
</organism>
<reference evidence="9 10" key="1">
    <citation type="submission" date="2019-07" db="EMBL/GenBank/DDBJ databases">
        <title>Finished genome of Venturia effusa.</title>
        <authorList>
            <person name="Young C.A."/>
            <person name="Cox M.P."/>
            <person name="Ganley A.R.D."/>
            <person name="David W.J."/>
        </authorList>
    </citation>
    <scope>NUCLEOTIDE SEQUENCE [LARGE SCALE GENOMIC DNA]</scope>
    <source>
        <strain evidence="10">albino</strain>
    </source>
</reference>
<evidence type="ECO:0000256" key="7">
    <source>
        <dbReference type="SAM" id="Phobius"/>
    </source>
</evidence>
<evidence type="ECO:0000259" key="8">
    <source>
        <dbReference type="Pfam" id="PF20684"/>
    </source>
</evidence>
<keyword evidence="2 7" id="KW-0812">Transmembrane</keyword>
<dbReference type="EMBL" id="CP042185">
    <property type="protein sequence ID" value="QDS67865.1"/>
    <property type="molecule type" value="Genomic_DNA"/>
</dbReference>
<dbReference type="InterPro" id="IPR049326">
    <property type="entry name" value="Rhodopsin_dom_fungi"/>
</dbReference>
<feature type="transmembrane region" description="Helical" evidence="7">
    <location>
        <begin position="220"/>
        <end position="241"/>
    </location>
</feature>
<keyword evidence="3 7" id="KW-1133">Transmembrane helix</keyword>
<gene>
    <name evidence="9" type="ORF">FKW77_007831</name>
</gene>
<evidence type="ECO:0000256" key="5">
    <source>
        <dbReference type="ARBA" id="ARBA00038359"/>
    </source>
</evidence>
<sequence length="513" mass="55533">MDLNNHERRTWMPSYALAIQTISTLLVGIRFLSRVNGTGGRFGVDDVFIGIAWAIATVNIGLIIKFAYSFGLDRHIWDVAPYQWVPGAQYSFIIAGLFVWSSALTKIAILLFYRRLVAETASKKFKRAVWAGIIIIAAFSVVLFSLLFTACSTLEAHWLRLDPTYVYTHRGKFKCASVEKSQGIAQFGGAISVVTDFYTVALPAMLLFKVKMDRRQKIGLLGVFALGALVVISGIVRTIQLSKVQGFDFDKTWLGFNVFVAGIAEGNIGIICACAPSIKSCFRAYFRDNTAHIEMKSRQNSTSEECGLVSTAFPTVMKNRQTFASTDSELAATMANTGSTIRLSKESAIVSTTTTECRIVSSETQEVLGSQSPKSAESGGSIKVVEIRGSGAGPAVPEKDRVSQTAASRPSRVYFTITDEEALSPLSEFPMPPRTPWCHTTIPSAGFGRPLEPLVLELSNPALLSSIESSVGSPPATGNTPAQTSNGRNVPKEVAIILTPTSAPEIMINSELA</sequence>
<name>A0A517KWV4_9PEZI</name>
<evidence type="ECO:0000256" key="2">
    <source>
        <dbReference type="ARBA" id="ARBA00022692"/>
    </source>
</evidence>
<protein>
    <recommendedName>
        <fullName evidence="8">Rhodopsin domain-containing protein</fullName>
    </recommendedName>
</protein>
<dbReference type="AlphaFoldDB" id="A0A517KWV4"/>
<keyword evidence="4 7" id="KW-0472">Membrane</keyword>
<evidence type="ECO:0000256" key="4">
    <source>
        <dbReference type="ARBA" id="ARBA00023136"/>
    </source>
</evidence>
<feature type="region of interest" description="Disordered" evidence="6">
    <location>
        <begin position="468"/>
        <end position="491"/>
    </location>
</feature>
<dbReference type="Pfam" id="PF20684">
    <property type="entry name" value="Fung_rhodopsin"/>
    <property type="match status" value="1"/>
</dbReference>
<feature type="transmembrane region" description="Helical" evidence="7">
    <location>
        <begin position="253"/>
        <end position="278"/>
    </location>
</feature>
<comment type="similarity">
    <text evidence="5">Belongs to the SAT4 family.</text>
</comment>
<comment type="subcellular location">
    <subcellularLocation>
        <location evidence="1">Membrane</location>
        <topology evidence="1">Multi-pass membrane protein</topology>
    </subcellularLocation>
</comment>
<feature type="compositionally biased region" description="Polar residues" evidence="6">
    <location>
        <begin position="468"/>
        <end position="488"/>
    </location>
</feature>
<dbReference type="PANTHER" id="PTHR33048:SF129">
    <property type="entry name" value="INTEGRAL MEMBRANE PROTEIN-RELATED"/>
    <property type="match status" value="1"/>
</dbReference>
<evidence type="ECO:0000313" key="9">
    <source>
        <dbReference type="EMBL" id="QDS67865.1"/>
    </source>
</evidence>
<accession>A0A517KWV4</accession>
<dbReference type="PANTHER" id="PTHR33048">
    <property type="entry name" value="PTH11-LIKE INTEGRAL MEMBRANE PROTEIN (AFU_ORTHOLOGUE AFUA_5G11245)"/>
    <property type="match status" value="1"/>
</dbReference>
<dbReference type="STRING" id="50376.A0A517KWV4"/>
<dbReference type="GO" id="GO:0016020">
    <property type="term" value="C:membrane"/>
    <property type="evidence" value="ECO:0007669"/>
    <property type="project" value="UniProtKB-SubCell"/>
</dbReference>
<proteinExistence type="inferred from homology"/>
<keyword evidence="10" id="KW-1185">Reference proteome</keyword>
<feature type="transmembrane region" description="Helical" evidence="7">
    <location>
        <begin position="128"/>
        <end position="150"/>
    </location>
</feature>
<feature type="domain" description="Rhodopsin" evidence="8">
    <location>
        <begin position="29"/>
        <end position="283"/>
    </location>
</feature>
<dbReference type="Proteomes" id="UP000316270">
    <property type="component" value="Chromosome 1"/>
</dbReference>
<evidence type="ECO:0000256" key="3">
    <source>
        <dbReference type="ARBA" id="ARBA00022989"/>
    </source>
</evidence>
<feature type="transmembrane region" description="Helical" evidence="7">
    <location>
        <begin position="44"/>
        <end position="68"/>
    </location>
</feature>
<feature type="transmembrane region" description="Helical" evidence="7">
    <location>
        <begin position="12"/>
        <end position="32"/>
    </location>
</feature>